<evidence type="ECO:0000313" key="3">
    <source>
        <dbReference type="Proteomes" id="UP000324748"/>
    </source>
</evidence>
<gene>
    <name evidence="1" type="ORF">PGT21_036042</name>
    <name evidence="2" type="ORF">PGTUg99_022732</name>
</gene>
<comment type="caution">
    <text evidence="1">The sequence shown here is derived from an EMBL/GenBank/DDBJ whole genome shotgun (WGS) entry which is preliminary data.</text>
</comment>
<dbReference type="AlphaFoldDB" id="A0A5B0P3S9"/>
<keyword evidence="3" id="KW-1185">Reference proteome</keyword>
<evidence type="ECO:0000313" key="4">
    <source>
        <dbReference type="Proteomes" id="UP000325313"/>
    </source>
</evidence>
<dbReference type="Proteomes" id="UP000325313">
    <property type="component" value="Unassembled WGS sequence"/>
</dbReference>
<dbReference type="Proteomes" id="UP000324748">
    <property type="component" value="Unassembled WGS sequence"/>
</dbReference>
<dbReference type="EMBL" id="VDEP01000238">
    <property type="protein sequence ID" value="KAA1121411.1"/>
    <property type="molecule type" value="Genomic_DNA"/>
</dbReference>
<name>A0A5B0P3S9_PUCGR</name>
<protein>
    <submittedName>
        <fullName evidence="1">Uncharacterized protein</fullName>
    </submittedName>
</protein>
<proteinExistence type="predicted"/>
<accession>A0A5B0P3S9</accession>
<dbReference type="PANTHER" id="PTHR33069:SF3">
    <property type="entry name" value="DYNEIN HEAVY CHAIN TAIL DOMAIN-CONTAINING PROTEIN"/>
    <property type="match status" value="1"/>
</dbReference>
<dbReference type="OrthoDB" id="2508171at2759"/>
<dbReference type="EMBL" id="VSWC01000079">
    <property type="protein sequence ID" value="KAA1095140.1"/>
    <property type="molecule type" value="Genomic_DNA"/>
</dbReference>
<sequence>MLFGEEFQSLARLVGIFEEPDHPQTCQDRLVQALKTLGRKSKRDHKRALKRSLRREANYIDRSKLRNNVRWMFKTKHLPLLHEQIKQLSVCLDPTSMALDPNPRFQAGLTVLSEINDSVDQIVASISRIWESPKPGDSQENVEDLTVLRCHRMGSKYLNNVMIGLSGILESYRGCFAVFTIREDGTVNIGNSYRTPLIPSDVDAELCGIKRFIEWLGRSNISVLQDEWHSIIIEYESLLCDIMIFVNSPEVEDDPEELMLKEQAEGLIPLVKLSRLFINKLRLTNSQPRLTSHMDFGHLEALRCVAETMSSELYVIFDALYESRPHTKKLIDAMIALDAAFKDITAIFIDHFDSLDPNSDPEAYQSHRRWIQLWLSQFNVAIENFIWLSHDHIIEDITTGSEYEDY</sequence>
<evidence type="ECO:0000313" key="1">
    <source>
        <dbReference type="EMBL" id="KAA1095140.1"/>
    </source>
</evidence>
<reference evidence="3 4" key="1">
    <citation type="submission" date="2019-05" db="EMBL/GenBank/DDBJ databases">
        <title>Emergence of the Ug99 lineage of the wheat stem rust pathogen through somatic hybridization.</title>
        <authorList>
            <person name="Li F."/>
            <person name="Upadhyaya N.M."/>
            <person name="Sperschneider J."/>
            <person name="Matny O."/>
            <person name="Nguyen-Phuc H."/>
            <person name="Mago R."/>
            <person name="Raley C."/>
            <person name="Miller M.E."/>
            <person name="Silverstein K.A.T."/>
            <person name="Henningsen E."/>
            <person name="Hirsch C.D."/>
            <person name="Visser B."/>
            <person name="Pretorius Z.A."/>
            <person name="Steffenson B.J."/>
            <person name="Schwessinger B."/>
            <person name="Dodds P.N."/>
            <person name="Figueroa M."/>
        </authorList>
    </citation>
    <scope>NUCLEOTIDE SEQUENCE [LARGE SCALE GENOMIC DNA]</scope>
    <source>
        <strain evidence="1">21-0</strain>
        <strain evidence="2 4">Ug99</strain>
    </source>
</reference>
<evidence type="ECO:0000313" key="2">
    <source>
        <dbReference type="EMBL" id="KAA1121411.1"/>
    </source>
</evidence>
<organism evidence="1 3">
    <name type="scientific">Puccinia graminis f. sp. tritici</name>
    <dbReference type="NCBI Taxonomy" id="56615"/>
    <lineage>
        <taxon>Eukaryota</taxon>
        <taxon>Fungi</taxon>
        <taxon>Dikarya</taxon>
        <taxon>Basidiomycota</taxon>
        <taxon>Pucciniomycotina</taxon>
        <taxon>Pucciniomycetes</taxon>
        <taxon>Pucciniales</taxon>
        <taxon>Pucciniaceae</taxon>
        <taxon>Puccinia</taxon>
    </lineage>
</organism>
<dbReference type="PANTHER" id="PTHR33069">
    <property type="entry name" value="CHROMOSOME 7, WHOLE GENOME SHOTGUN SEQUENCE-RELATED"/>
    <property type="match status" value="1"/>
</dbReference>